<dbReference type="InterPro" id="IPR029063">
    <property type="entry name" value="SAM-dependent_MTases_sf"/>
</dbReference>
<dbReference type="Pfam" id="PF13649">
    <property type="entry name" value="Methyltransf_25"/>
    <property type="match status" value="1"/>
</dbReference>
<proteinExistence type="predicted"/>
<dbReference type="RefSeq" id="WP_015786316.1">
    <property type="nucleotide sequence ID" value="NC_013159.1"/>
</dbReference>
<dbReference type="InterPro" id="IPR041698">
    <property type="entry name" value="Methyltransf_25"/>
</dbReference>
<dbReference type="GO" id="GO:0032259">
    <property type="term" value="P:methylation"/>
    <property type="evidence" value="ECO:0007669"/>
    <property type="project" value="UniProtKB-KW"/>
</dbReference>
<keyword evidence="2" id="KW-0489">Methyltransferase</keyword>
<evidence type="ECO:0000313" key="3">
    <source>
        <dbReference type="Proteomes" id="UP000000841"/>
    </source>
</evidence>
<keyword evidence="3" id="KW-1185">Reference proteome</keyword>
<keyword evidence="2" id="KW-0808">Transferase</keyword>
<feature type="domain" description="Methyltransferase" evidence="1">
    <location>
        <begin position="41"/>
        <end position="139"/>
    </location>
</feature>
<evidence type="ECO:0000313" key="2">
    <source>
        <dbReference type="EMBL" id="ACU97003.1"/>
    </source>
</evidence>
<dbReference type="KEGG" id="svi:Svir_19850"/>
<dbReference type="AlphaFoldDB" id="C7MV51"/>
<name>C7MV51_SACVD</name>
<sequence length="196" mass="20497">MSVFVSAVLRNPGAVGAVAPSSAELGAVLASVVPTSGTPTVVELGAGTGAVTTQVAQRLPARGQHLAVEIDPVLAAHLRHTHPGVTVIDGDAAELSALLTAEGVRRVDAVVSGLPWSLFDEAGQRRILTQVAQALTPHGAFSTFAYRHAALLSGAVRFRALLHEVFDEVVVSRTVWRNLPPAHVYVCRRPRDLGAA</sequence>
<dbReference type="EMBL" id="CP001683">
    <property type="protein sequence ID" value="ACU97003.1"/>
    <property type="molecule type" value="Genomic_DNA"/>
</dbReference>
<gene>
    <name evidence="2" type="ordered locus">Svir_19850</name>
</gene>
<dbReference type="GO" id="GO:0008168">
    <property type="term" value="F:methyltransferase activity"/>
    <property type="evidence" value="ECO:0007669"/>
    <property type="project" value="UniProtKB-KW"/>
</dbReference>
<accession>C7MV51</accession>
<dbReference type="eggNOG" id="COG3963">
    <property type="taxonomic scope" value="Bacteria"/>
</dbReference>
<dbReference type="HOGENOM" id="CLU_085338_2_1_11"/>
<organism evidence="2 3">
    <name type="scientific">Saccharomonospora viridis (strain ATCC 15386 / DSM 43017 / JCM 3036 / CCUG 5913 / NBRC 12207 / NCIMB 9602 / P101)</name>
    <name type="common">Thermoactinomyces viridis</name>
    <dbReference type="NCBI Taxonomy" id="471857"/>
    <lineage>
        <taxon>Bacteria</taxon>
        <taxon>Bacillati</taxon>
        <taxon>Actinomycetota</taxon>
        <taxon>Actinomycetes</taxon>
        <taxon>Pseudonocardiales</taxon>
        <taxon>Pseudonocardiaceae</taxon>
        <taxon>Saccharomonospora</taxon>
    </lineage>
</organism>
<reference evidence="2 3" key="1">
    <citation type="journal article" date="2009" name="Stand. Genomic Sci.">
        <title>Complete genome sequence of Saccharomonospora viridis type strain (P101).</title>
        <authorList>
            <person name="Pati A."/>
            <person name="Sikorski J."/>
            <person name="Nolan M."/>
            <person name="Lapidus A."/>
            <person name="Copeland A."/>
            <person name="Glavina Del Rio T."/>
            <person name="Lucas S."/>
            <person name="Chen F."/>
            <person name="Tice H."/>
            <person name="Pitluck S."/>
            <person name="Cheng J.F."/>
            <person name="Chertkov O."/>
            <person name="Brettin T."/>
            <person name="Han C."/>
            <person name="Detter J.C."/>
            <person name="Kuske C."/>
            <person name="Bruce D."/>
            <person name="Goodwin L."/>
            <person name="Chain P."/>
            <person name="D'haeseleer P."/>
            <person name="Chen A."/>
            <person name="Palaniappan K."/>
            <person name="Ivanova N."/>
            <person name="Mavromatis K."/>
            <person name="Mikhailova N."/>
            <person name="Rohde M."/>
            <person name="Tindall B.J."/>
            <person name="Goker M."/>
            <person name="Bristow J."/>
            <person name="Eisen J.A."/>
            <person name="Markowitz V."/>
            <person name="Hugenholtz P."/>
            <person name="Kyrpides N.C."/>
            <person name="Klenk H.P."/>
        </authorList>
    </citation>
    <scope>NUCLEOTIDE SEQUENCE [LARGE SCALE GENOMIC DNA]</scope>
    <source>
        <strain evidence="3">ATCC 15386 / DSM 43017 / JCM 3036 / NBRC 12207 / P101</strain>
    </source>
</reference>
<protein>
    <submittedName>
        <fullName evidence="2">Phospholipid N-methyltransferase</fullName>
    </submittedName>
</protein>
<dbReference type="CDD" id="cd02440">
    <property type="entry name" value="AdoMet_MTases"/>
    <property type="match status" value="1"/>
</dbReference>
<dbReference type="SUPFAM" id="SSF53335">
    <property type="entry name" value="S-adenosyl-L-methionine-dependent methyltransferases"/>
    <property type="match status" value="1"/>
</dbReference>
<evidence type="ECO:0000259" key="1">
    <source>
        <dbReference type="Pfam" id="PF13649"/>
    </source>
</evidence>
<dbReference type="Gene3D" id="3.40.50.150">
    <property type="entry name" value="Vaccinia Virus protein VP39"/>
    <property type="match status" value="1"/>
</dbReference>
<dbReference type="Proteomes" id="UP000000841">
    <property type="component" value="Chromosome"/>
</dbReference>
<dbReference type="STRING" id="471857.Svir_19850"/>